<evidence type="ECO:0000256" key="1">
    <source>
        <dbReference type="ARBA" id="ARBA00009677"/>
    </source>
</evidence>
<keyword evidence="6" id="KW-0282">Flagellum</keyword>
<evidence type="ECO:0000313" key="7">
    <source>
        <dbReference type="Proteomes" id="UP000588068"/>
    </source>
</evidence>
<dbReference type="InterPro" id="IPR010930">
    <property type="entry name" value="Flg_bb/hook_C_dom"/>
</dbReference>
<dbReference type="NCBIfam" id="TIGR01395">
    <property type="entry name" value="FlgC"/>
    <property type="match status" value="1"/>
</dbReference>
<comment type="subunit">
    <text evidence="3">The basal body constitutes a major portion of the flagellar organelle and consists of four rings (L,P,S, and M) mounted on a central rod. The rod consists of about 26 subunits of FlgG in the distal portion, and FlgB, FlgC and FlgF are thought to build up the proximal portion of the rod with about 6 subunits each.</text>
</comment>
<feature type="domain" description="Flagellar basal body rod protein N-terminal" evidence="4">
    <location>
        <begin position="7"/>
        <end position="34"/>
    </location>
</feature>
<dbReference type="EMBL" id="JACHHZ010000001">
    <property type="protein sequence ID" value="MBB6091169.1"/>
    <property type="molecule type" value="Genomic_DNA"/>
</dbReference>
<dbReference type="InterPro" id="IPR001444">
    <property type="entry name" value="Flag_bb_rod_N"/>
</dbReference>
<sequence length="143" mass="14997">MSYVTAIEVSAAGMSAQKARLEAAALNLANMNTSSPPGAEGYRPVAAVIRATPKSFAGALSLHERGRVIARASLAPQAGSGVRTVYEPGHPHADEHGMVAFPMIDHTREMLTVMSALRAYEANLAVLQAMKTLAAKALEIGSR</sequence>
<dbReference type="RefSeq" id="WP_184328985.1">
    <property type="nucleotide sequence ID" value="NZ_JACHHZ010000001.1"/>
</dbReference>
<organism evidence="6 7">
    <name type="scientific">Povalibacter uvarum</name>
    <dbReference type="NCBI Taxonomy" id="732238"/>
    <lineage>
        <taxon>Bacteria</taxon>
        <taxon>Pseudomonadati</taxon>
        <taxon>Pseudomonadota</taxon>
        <taxon>Gammaproteobacteria</taxon>
        <taxon>Steroidobacterales</taxon>
        <taxon>Steroidobacteraceae</taxon>
        <taxon>Povalibacter</taxon>
    </lineage>
</organism>
<protein>
    <recommendedName>
        <fullName evidence="3">Flagellar basal-body rod protein FlgC</fullName>
    </recommendedName>
</protein>
<keyword evidence="6" id="KW-0969">Cilium</keyword>
<accession>A0A841HFE8</accession>
<evidence type="ECO:0000313" key="6">
    <source>
        <dbReference type="EMBL" id="MBB6091169.1"/>
    </source>
</evidence>
<keyword evidence="6" id="KW-0966">Cell projection</keyword>
<keyword evidence="2 3" id="KW-0975">Bacterial flagellum</keyword>
<comment type="subcellular location">
    <subcellularLocation>
        <location evidence="3">Bacterial flagellum basal body</location>
    </subcellularLocation>
</comment>
<keyword evidence="7" id="KW-1185">Reference proteome</keyword>
<dbReference type="Pfam" id="PF00460">
    <property type="entry name" value="Flg_bb_rod"/>
    <property type="match status" value="1"/>
</dbReference>
<feature type="domain" description="Flagellar basal-body/hook protein C-terminal" evidence="5">
    <location>
        <begin position="106"/>
        <end position="139"/>
    </location>
</feature>
<dbReference type="InterPro" id="IPR006299">
    <property type="entry name" value="FlgC"/>
</dbReference>
<proteinExistence type="inferred from homology"/>
<dbReference type="GO" id="GO:0071973">
    <property type="term" value="P:bacterial-type flagellum-dependent cell motility"/>
    <property type="evidence" value="ECO:0007669"/>
    <property type="project" value="UniProtKB-UniRule"/>
</dbReference>
<evidence type="ECO:0000256" key="2">
    <source>
        <dbReference type="ARBA" id="ARBA00023143"/>
    </source>
</evidence>
<dbReference type="GO" id="GO:0030694">
    <property type="term" value="C:bacterial-type flagellum basal body, rod"/>
    <property type="evidence" value="ECO:0007669"/>
    <property type="project" value="UniProtKB-UniRule"/>
</dbReference>
<dbReference type="Pfam" id="PF06429">
    <property type="entry name" value="Flg_bbr_C"/>
    <property type="match status" value="1"/>
</dbReference>
<reference evidence="6 7" key="1">
    <citation type="submission" date="2020-08" db="EMBL/GenBank/DDBJ databases">
        <title>Genomic Encyclopedia of Type Strains, Phase IV (KMG-IV): sequencing the most valuable type-strain genomes for metagenomic binning, comparative biology and taxonomic classification.</title>
        <authorList>
            <person name="Goeker M."/>
        </authorList>
    </citation>
    <scope>NUCLEOTIDE SEQUENCE [LARGE SCALE GENOMIC DNA]</scope>
    <source>
        <strain evidence="6 7">DSM 26723</strain>
    </source>
</reference>
<evidence type="ECO:0000256" key="3">
    <source>
        <dbReference type="RuleBase" id="RU362062"/>
    </source>
</evidence>
<evidence type="ECO:0000259" key="4">
    <source>
        <dbReference type="Pfam" id="PF00460"/>
    </source>
</evidence>
<comment type="similarity">
    <text evidence="1">Belongs to the flagella basal body rod proteins family.</text>
</comment>
<evidence type="ECO:0000259" key="5">
    <source>
        <dbReference type="Pfam" id="PF06429"/>
    </source>
</evidence>
<dbReference type="AlphaFoldDB" id="A0A841HFE8"/>
<dbReference type="Proteomes" id="UP000588068">
    <property type="component" value="Unassembled WGS sequence"/>
</dbReference>
<comment type="caution">
    <text evidence="6">The sequence shown here is derived from an EMBL/GenBank/DDBJ whole genome shotgun (WGS) entry which is preliminary data.</text>
</comment>
<name>A0A841HFE8_9GAMM</name>
<gene>
    <name evidence="6" type="ORF">HNQ60_000015</name>
</gene>